<gene>
    <name evidence="10" type="ORF">CLF_112439</name>
</gene>
<evidence type="ECO:0000256" key="3">
    <source>
        <dbReference type="ARBA" id="ARBA00022771"/>
    </source>
</evidence>
<dbReference type="CDD" id="cd00201">
    <property type="entry name" value="WW"/>
    <property type="match status" value="1"/>
</dbReference>
<evidence type="ECO:0000256" key="4">
    <source>
        <dbReference type="ARBA" id="ARBA00022833"/>
    </source>
</evidence>
<evidence type="ECO:0000259" key="8">
    <source>
        <dbReference type="PROSITE" id="PS50020"/>
    </source>
</evidence>
<feature type="coiled-coil region" evidence="6">
    <location>
        <begin position="284"/>
        <end position="318"/>
    </location>
</feature>
<dbReference type="PANTHER" id="PTHR13173">
    <property type="entry name" value="WW DOMAIN BINDING PROTEIN 4"/>
    <property type="match status" value="1"/>
</dbReference>
<evidence type="ECO:0000256" key="2">
    <source>
        <dbReference type="ARBA" id="ARBA00022723"/>
    </source>
</evidence>
<dbReference type="InterPro" id="IPR040023">
    <property type="entry name" value="WBP4"/>
</dbReference>
<dbReference type="InterPro" id="IPR013085">
    <property type="entry name" value="U1-CZ_Znf_C2H2"/>
</dbReference>
<keyword evidence="11" id="KW-1185">Reference proteome</keyword>
<evidence type="ECO:0000256" key="5">
    <source>
        <dbReference type="ARBA" id="ARBA00023242"/>
    </source>
</evidence>
<keyword evidence="4" id="KW-0862">Zinc</keyword>
<dbReference type="GO" id="GO:0008270">
    <property type="term" value="F:zinc ion binding"/>
    <property type="evidence" value="ECO:0007669"/>
    <property type="project" value="UniProtKB-KW"/>
</dbReference>
<dbReference type="SMART" id="SM00456">
    <property type="entry name" value="WW"/>
    <property type="match status" value="1"/>
</dbReference>
<dbReference type="SUPFAM" id="SSF51045">
    <property type="entry name" value="WW domain"/>
    <property type="match status" value="1"/>
</dbReference>
<feature type="region of interest" description="Disordered" evidence="7">
    <location>
        <begin position="584"/>
        <end position="604"/>
    </location>
</feature>
<evidence type="ECO:0000259" key="9">
    <source>
        <dbReference type="PROSITE" id="PS50171"/>
    </source>
</evidence>
<dbReference type="GO" id="GO:0003723">
    <property type="term" value="F:RNA binding"/>
    <property type="evidence" value="ECO:0007669"/>
    <property type="project" value="TreeGrafter"/>
</dbReference>
<feature type="region of interest" description="Disordered" evidence="7">
    <location>
        <begin position="462"/>
        <end position="483"/>
    </location>
</feature>
<feature type="domain" description="WW" evidence="8">
    <location>
        <begin position="375"/>
        <end position="408"/>
    </location>
</feature>
<dbReference type="Pfam" id="PF00397">
    <property type="entry name" value="WW"/>
    <property type="match status" value="1"/>
</dbReference>
<feature type="compositionally biased region" description="Pro residues" evidence="7">
    <location>
        <begin position="469"/>
        <end position="479"/>
    </location>
</feature>
<dbReference type="SMART" id="SM00451">
    <property type="entry name" value="ZnF_U1"/>
    <property type="match status" value="1"/>
</dbReference>
<keyword evidence="3" id="KW-0863">Zinc-finger</keyword>
<dbReference type="InterPro" id="IPR000690">
    <property type="entry name" value="Matrin/U1-C_Znf_C2H2"/>
</dbReference>
<proteinExistence type="predicted"/>
<reference evidence="10" key="1">
    <citation type="journal article" date="2011" name="Genome Biol.">
        <title>The draft genome of the carcinogenic human liver fluke Clonorchis sinensis.</title>
        <authorList>
            <person name="Wang X."/>
            <person name="Chen W."/>
            <person name="Huang Y."/>
            <person name="Sun J."/>
            <person name="Men J."/>
            <person name="Liu H."/>
            <person name="Luo F."/>
            <person name="Guo L."/>
            <person name="Lv X."/>
            <person name="Deng C."/>
            <person name="Zhou C."/>
            <person name="Fan Y."/>
            <person name="Li X."/>
            <person name="Huang L."/>
            <person name="Hu Y."/>
            <person name="Liang C."/>
            <person name="Hu X."/>
            <person name="Xu J."/>
            <person name="Yu X."/>
        </authorList>
    </citation>
    <scope>NUCLEOTIDE SEQUENCE [LARGE SCALE GENOMIC DNA]</scope>
    <source>
        <strain evidence="10">Henan</strain>
    </source>
</reference>
<dbReference type="EMBL" id="DF143761">
    <property type="protein sequence ID" value="GAA54162.1"/>
    <property type="molecule type" value="Genomic_DNA"/>
</dbReference>
<keyword evidence="6" id="KW-0175">Coiled coil</keyword>
<dbReference type="Gene3D" id="3.30.160.60">
    <property type="entry name" value="Classic Zinc Finger"/>
    <property type="match status" value="1"/>
</dbReference>
<evidence type="ECO:0000256" key="7">
    <source>
        <dbReference type="SAM" id="MobiDB-lite"/>
    </source>
</evidence>
<dbReference type="Pfam" id="PF06220">
    <property type="entry name" value="zf-U1"/>
    <property type="match status" value="1"/>
</dbReference>
<feature type="compositionally biased region" description="Low complexity" evidence="7">
    <location>
        <begin position="367"/>
        <end position="379"/>
    </location>
</feature>
<reference key="2">
    <citation type="submission" date="2011-10" db="EMBL/GenBank/DDBJ databases">
        <title>The genome and transcriptome sequence of Clonorchis sinensis provide insights into the carcinogenic liver fluke.</title>
        <authorList>
            <person name="Wang X."/>
            <person name="Huang Y."/>
            <person name="Chen W."/>
            <person name="Liu H."/>
            <person name="Guo L."/>
            <person name="Chen Y."/>
            <person name="Luo F."/>
            <person name="Zhou W."/>
            <person name="Sun J."/>
            <person name="Mao Q."/>
            <person name="Liang P."/>
            <person name="Zhou C."/>
            <person name="Tian Y."/>
            <person name="Men J."/>
            <person name="Lv X."/>
            <person name="Huang L."/>
            <person name="Zhou J."/>
            <person name="Hu Y."/>
            <person name="Li R."/>
            <person name="Zhang F."/>
            <person name="Lei H."/>
            <person name="Li X."/>
            <person name="Hu X."/>
            <person name="Liang C."/>
            <person name="Xu J."/>
            <person name="Wu Z."/>
            <person name="Yu X."/>
        </authorList>
    </citation>
    <scope>NUCLEOTIDE SEQUENCE</scope>
    <source>
        <strain>Henan</strain>
    </source>
</reference>
<dbReference type="PROSITE" id="PS01159">
    <property type="entry name" value="WW_DOMAIN_1"/>
    <property type="match status" value="1"/>
</dbReference>
<dbReference type="GO" id="GO:0000398">
    <property type="term" value="P:mRNA splicing, via spliceosome"/>
    <property type="evidence" value="ECO:0007669"/>
    <property type="project" value="InterPro"/>
</dbReference>
<evidence type="ECO:0000313" key="10">
    <source>
        <dbReference type="EMBL" id="GAA54162.1"/>
    </source>
</evidence>
<dbReference type="AlphaFoldDB" id="G7YMI1"/>
<organism evidence="10 11">
    <name type="scientific">Clonorchis sinensis</name>
    <name type="common">Chinese liver fluke</name>
    <dbReference type="NCBI Taxonomy" id="79923"/>
    <lineage>
        <taxon>Eukaryota</taxon>
        <taxon>Metazoa</taxon>
        <taxon>Spiralia</taxon>
        <taxon>Lophotrochozoa</taxon>
        <taxon>Platyhelminthes</taxon>
        <taxon>Trematoda</taxon>
        <taxon>Digenea</taxon>
        <taxon>Opisthorchiida</taxon>
        <taxon>Opisthorchiata</taxon>
        <taxon>Opisthorchiidae</taxon>
        <taxon>Clonorchis</taxon>
    </lineage>
</organism>
<keyword evidence="5" id="KW-0539">Nucleus</keyword>
<dbReference type="PROSITE" id="PS50020">
    <property type="entry name" value="WW_DOMAIN_2"/>
    <property type="match status" value="1"/>
</dbReference>
<feature type="compositionally biased region" description="Basic and acidic residues" evidence="7">
    <location>
        <begin position="348"/>
        <end position="360"/>
    </location>
</feature>
<evidence type="ECO:0000313" key="11">
    <source>
        <dbReference type="Proteomes" id="UP000008909"/>
    </source>
</evidence>
<protein>
    <submittedName>
        <fullName evidence="10">WW domain-binding protein 4</fullName>
    </submittedName>
</protein>
<dbReference type="Gene3D" id="2.20.70.10">
    <property type="match status" value="1"/>
</dbReference>
<comment type="subcellular location">
    <subcellularLocation>
        <location evidence="1">Nucleus</location>
    </subcellularLocation>
</comment>
<evidence type="ECO:0000256" key="6">
    <source>
        <dbReference type="SAM" id="Coils"/>
    </source>
</evidence>
<name>G7YMI1_CLOSI</name>
<dbReference type="InterPro" id="IPR003604">
    <property type="entry name" value="Matrin/U1-like-C_Znf_C2H2"/>
</dbReference>
<accession>G7YMI1</accession>
<evidence type="ECO:0000256" key="1">
    <source>
        <dbReference type="ARBA" id="ARBA00004123"/>
    </source>
</evidence>
<dbReference type="Proteomes" id="UP000008909">
    <property type="component" value="Unassembled WGS sequence"/>
</dbReference>
<keyword evidence="2" id="KW-0479">Metal-binding</keyword>
<dbReference type="InterPro" id="IPR036020">
    <property type="entry name" value="WW_dom_sf"/>
</dbReference>
<dbReference type="PROSITE" id="PS50171">
    <property type="entry name" value="ZF_MATRIN"/>
    <property type="match status" value="1"/>
</dbReference>
<feature type="region of interest" description="Disordered" evidence="7">
    <location>
        <begin position="348"/>
        <end position="379"/>
    </location>
</feature>
<dbReference type="InterPro" id="IPR036236">
    <property type="entry name" value="Znf_C2H2_sf"/>
</dbReference>
<dbReference type="PANTHER" id="PTHR13173:SF10">
    <property type="entry name" value="WW DOMAIN-BINDING PROTEIN 4"/>
    <property type="match status" value="1"/>
</dbReference>
<feature type="non-terminal residue" evidence="10">
    <location>
        <position position="1"/>
    </location>
</feature>
<feature type="domain" description="Matrin-type" evidence="9">
    <location>
        <begin position="258"/>
        <end position="289"/>
    </location>
</feature>
<sequence>LGQPGSIPALVLPSGGMAVRHRKGVTARRLSYLSFVVSAYATYGSEASVLNTDVMVSMVMMIMPQRTAVLTLRRTLSIESYRGSFVKQESLALPIRTFSIITFASYNLAATNWKSIVDQLDHVDISHRWRATIQDCRSFCGTQLDSDRAVVFVLLTVRFPSGPRESARSMPFHHLRKTTIDQEHRSELTQQLSAVNQYDTGNSEEPKERPRALVDIESSGDGKGFCYGEQPCPMPTDVIDWPCDCFDMADYWKSNPKKFCDVCKCWMADNKISVQNHETGLRHKANVEKKMNELLRNNKNSEREEQKLRDSIQQMNDNAFVGMMKDLARDPSLAKRYGITLTDQAQQDVRDKVSEITSKDKTKKPVSKPAPKAPKTVTPEWREATTPDGRKYYWNTVTRVTQWERPEGDVAPEVLSVKAEKERLQHFVLNKLVELSESGSKDATAAVHQAFNAPFPETESTELDKLEPMNPPTVKPEPLPAKSEKISFSGPKIDLLGPWVPVEDEVPAKLPKLDLPTEHYRSSQMAPTSHGHTDTAFSLLTHLEETTEADIQNARHLETTEKEIVPGSVSDTASKVQSNVPRLVFRRGPSSAASRSFRGPSTDD</sequence>
<dbReference type="InterPro" id="IPR001202">
    <property type="entry name" value="WW_dom"/>
</dbReference>
<dbReference type="SUPFAM" id="SSF57667">
    <property type="entry name" value="beta-beta-alpha zinc fingers"/>
    <property type="match status" value="1"/>
</dbReference>
<dbReference type="GO" id="GO:0071011">
    <property type="term" value="C:precatalytic spliceosome"/>
    <property type="evidence" value="ECO:0007669"/>
    <property type="project" value="TreeGrafter"/>
</dbReference>